<evidence type="ECO:0000313" key="3">
    <source>
        <dbReference type="EMBL" id="KIH64627.1"/>
    </source>
</evidence>
<dbReference type="PANTHER" id="PTHR48103">
    <property type="entry name" value="MIDASIN-RELATED"/>
    <property type="match status" value="1"/>
</dbReference>
<gene>
    <name evidence="3" type="ORF">ANCDUO_05060</name>
</gene>
<dbReference type="GO" id="GO:0030687">
    <property type="term" value="C:preribosome, large subunit precursor"/>
    <property type="evidence" value="ECO:0007669"/>
    <property type="project" value="TreeGrafter"/>
</dbReference>
<organism evidence="3 4">
    <name type="scientific">Ancylostoma duodenale</name>
    <dbReference type="NCBI Taxonomy" id="51022"/>
    <lineage>
        <taxon>Eukaryota</taxon>
        <taxon>Metazoa</taxon>
        <taxon>Ecdysozoa</taxon>
        <taxon>Nematoda</taxon>
        <taxon>Chromadorea</taxon>
        <taxon>Rhabditida</taxon>
        <taxon>Rhabditina</taxon>
        <taxon>Rhabditomorpha</taxon>
        <taxon>Strongyloidea</taxon>
        <taxon>Ancylostomatidae</taxon>
        <taxon>Ancylostomatinae</taxon>
        <taxon>Ancylostoma</taxon>
    </lineage>
</organism>
<dbReference type="OrthoDB" id="422220at2759"/>
<keyword evidence="1" id="KW-0547">Nucleotide-binding</keyword>
<keyword evidence="2" id="KW-0067">ATP-binding</keyword>
<dbReference type="GO" id="GO:0005524">
    <property type="term" value="F:ATP binding"/>
    <property type="evidence" value="ECO:0007669"/>
    <property type="project" value="UniProtKB-KW"/>
</dbReference>
<dbReference type="Proteomes" id="UP000054047">
    <property type="component" value="Unassembled WGS sequence"/>
</dbReference>
<dbReference type="AlphaFoldDB" id="A0A0C2DPM8"/>
<keyword evidence="4" id="KW-1185">Reference proteome</keyword>
<evidence type="ECO:0000313" key="4">
    <source>
        <dbReference type="Proteomes" id="UP000054047"/>
    </source>
</evidence>
<dbReference type="GO" id="GO:0005634">
    <property type="term" value="C:nucleus"/>
    <property type="evidence" value="ECO:0007669"/>
    <property type="project" value="TreeGrafter"/>
</dbReference>
<proteinExistence type="predicted"/>
<accession>A0A0C2DPM8</accession>
<dbReference type="PANTHER" id="PTHR48103:SF2">
    <property type="entry name" value="MIDASIN"/>
    <property type="match status" value="1"/>
</dbReference>
<protein>
    <submittedName>
        <fullName evidence="3">Uncharacterized protein</fullName>
    </submittedName>
</protein>
<dbReference type="EMBL" id="KN727966">
    <property type="protein sequence ID" value="KIH64627.1"/>
    <property type="molecule type" value="Genomic_DNA"/>
</dbReference>
<evidence type="ECO:0000256" key="1">
    <source>
        <dbReference type="ARBA" id="ARBA00022741"/>
    </source>
</evidence>
<dbReference type="GO" id="GO:0000055">
    <property type="term" value="P:ribosomal large subunit export from nucleus"/>
    <property type="evidence" value="ECO:0007669"/>
    <property type="project" value="TreeGrafter"/>
</dbReference>
<evidence type="ECO:0000256" key="2">
    <source>
        <dbReference type="ARBA" id="ARBA00022840"/>
    </source>
</evidence>
<reference evidence="3 4" key="1">
    <citation type="submission" date="2013-12" db="EMBL/GenBank/DDBJ databases">
        <title>Draft genome of the parsitic nematode Ancylostoma duodenale.</title>
        <authorList>
            <person name="Mitreva M."/>
        </authorList>
    </citation>
    <scope>NUCLEOTIDE SEQUENCE [LARGE SCALE GENOMIC DNA]</scope>
    <source>
        <strain evidence="3 4">Zhejiang</strain>
    </source>
</reference>
<sequence>MSLTRCVRLSEDGAAIWKIAKGSNRSLKLQLKQSPDCDSLSFHPVIAALWRTRHELEEYVDDKAEKPAVYRQKASQYFAMCGEMRAFLEIAQTIIPILNEVVDDGDVMRKEKNSSQLQLTLAQLKSFSVSALGFRQKILTNFCSFVDVSMTFIQGISVLLCAIHEACEVIETAERRRVLHIANAFPISFQLKPSSEGLESPELLAWSCRDASPMPLRLKGAVVRRRLALRSDPHCDLEWTRHQWQKWYERNVAKAAEKDFVYRTKTEAEKDELDVTEFFSEVHQEREILPESDLASLVLACEFTNANKIITKDTEYSVALVWLRHVLCGLRHFGQDLHASTTDSDLNLLHEVVSKVETDSDGVIDVYRAASLQQFRRAAQVLNVLAQRTKVIRERWPEHVALKLILEAINNFNNARLSTTHMKMATLVENIIEQCEEWEKMADRANSLRIELADVRELLVDWKKMEVSLLSGLF</sequence>
<dbReference type="GO" id="GO:0000027">
    <property type="term" value="P:ribosomal large subunit assembly"/>
    <property type="evidence" value="ECO:0007669"/>
    <property type="project" value="TreeGrafter"/>
</dbReference>
<name>A0A0C2DPM8_9BILA</name>